<dbReference type="InterPro" id="IPR029017">
    <property type="entry name" value="Enolase-like_N"/>
</dbReference>
<dbReference type="SFLD" id="SFLDG00179">
    <property type="entry name" value="mandelate_racemase"/>
    <property type="match status" value="1"/>
</dbReference>
<dbReference type="GO" id="GO:0019388">
    <property type="term" value="P:galactose catabolic process"/>
    <property type="evidence" value="ECO:0007669"/>
    <property type="project" value="InterPro"/>
</dbReference>
<dbReference type="InterPro" id="IPR046945">
    <property type="entry name" value="RHMD-like"/>
</dbReference>
<dbReference type="Proteomes" id="UP000050863">
    <property type="component" value="Unassembled WGS sequence"/>
</dbReference>
<gene>
    <name evidence="5" type="ORF">CQ12_37705</name>
</gene>
<evidence type="ECO:0000256" key="3">
    <source>
        <dbReference type="ARBA" id="ARBA00022842"/>
    </source>
</evidence>
<name>A0A0R3LC26_9BRAD</name>
<dbReference type="STRING" id="280332.CQ12_37705"/>
<dbReference type="PANTHER" id="PTHR13794:SF58">
    <property type="entry name" value="MITOCHONDRIAL ENOLASE SUPERFAMILY MEMBER 1"/>
    <property type="match status" value="1"/>
</dbReference>
<comment type="cofactor">
    <cofactor evidence="1">
        <name>Mg(2+)</name>
        <dbReference type="ChEBI" id="CHEBI:18420"/>
    </cofactor>
</comment>
<dbReference type="GO" id="GO:0000287">
    <property type="term" value="F:magnesium ion binding"/>
    <property type="evidence" value="ECO:0007669"/>
    <property type="project" value="UniProtKB-ARBA"/>
</dbReference>
<dbReference type="AlphaFoldDB" id="A0A0R3LC26"/>
<dbReference type="SFLD" id="SFLDF00557">
    <property type="entry name" value="3_6-anhydro-alpha-L-galactonat"/>
    <property type="match status" value="1"/>
</dbReference>
<dbReference type="EMBL" id="LLXZ01000157">
    <property type="protein sequence ID" value="KRR02438.1"/>
    <property type="molecule type" value="Genomic_DNA"/>
</dbReference>
<keyword evidence="6" id="KW-1185">Reference proteome</keyword>
<sequence>MAIIKTTEAGLYRIPLAVTLSDSTHGELKAFELVTCRVRDSDGAEGVGYTYTVGRNGGAIADILQREIPELIEGRDADDTEAIWHHVWWALHYGGRGGPPVLALSALDIALWDLKARRAGLPLFRMLGGFDARVPCYAGGIDLDLSIEKLLKQTDDNLAKGFRAIKMKVGRPDLASDVARVQAMRQHLGNGFPLMADANMKWTVEEAIRAARALQCCDLTWLEEPIIPDDIVGHARIMAVGGVPIAAGENLRSLWEFKNYIAAGAVSYPEPDVTNCGGVTVFMKIARLAEAFNLPVTSHGAHDVTVHLLAACPNRSYLEAHGFGLDSYIEHPLVLNEGLALAPTRPGHGITFDWKGLARLSK</sequence>
<evidence type="ECO:0000313" key="6">
    <source>
        <dbReference type="Proteomes" id="UP000050863"/>
    </source>
</evidence>
<keyword evidence="2" id="KW-0479">Metal-binding</keyword>
<feature type="domain" description="Mandelate racemase/muconate lactonizing enzyme C-terminal" evidence="4">
    <location>
        <begin position="147"/>
        <end position="244"/>
    </location>
</feature>
<dbReference type="PROSITE" id="PS00909">
    <property type="entry name" value="MR_MLE_2"/>
    <property type="match status" value="1"/>
</dbReference>
<dbReference type="InterPro" id="IPR029065">
    <property type="entry name" value="Enolase_C-like"/>
</dbReference>
<dbReference type="SMART" id="SM00922">
    <property type="entry name" value="MR_MLE"/>
    <property type="match status" value="1"/>
</dbReference>
<evidence type="ECO:0000313" key="5">
    <source>
        <dbReference type="EMBL" id="KRR02438.1"/>
    </source>
</evidence>
<protein>
    <submittedName>
        <fullName evidence="5">Uroporphyrinogen decarboxylase</fullName>
    </submittedName>
</protein>
<keyword evidence="3" id="KW-0460">Magnesium</keyword>
<dbReference type="InterPro" id="IPR034382">
    <property type="entry name" value="AHGA_cycloisomerase"/>
</dbReference>
<dbReference type="GO" id="GO:0016836">
    <property type="term" value="F:hydro-lyase activity"/>
    <property type="evidence" value="ECO:0007669"/>
    <property type="project" value="TreeGrafter"/>
</dbReference>
<dbReference type="InterPro" id="IPR013342">
    <property type="entry name" value="Mandelate_racemase_C"/>
</dbReference>
<dbReference type="OrthoDB" id="9802699at2"/>
<dbReference type="PANTHER" id="PTHR13794">
    <property type="entry name" value="ENOLASE SUPERFAMILY, MANDELATE RACEMASE"/>
    <property type="match status" value="1"/>
</dbReference>
<reference evidence="5 6" key="1">
    <citation type="submission" date="2014-03" db="EMBL/GenBank/DDBJ databases">
        <title>Bradyrhizobium valentinum sp. nov., isolated from effective nodules of Lupinus mariae-josephae, a lupine endemic of basic-lime soils in Eastern Spain.</title>
        <authorList>
            <person name="Duran D."/>
            <person name="Rey L."/>
            <person name="Navarro A."/>
            <person name="Busquets A."/>
            <person name="Imperial J."/>
            <person name="Ruiz-Argueso T."/>
        </authorList>
    </citation>
    <scope>NUCLEOTIDE SEQUENCE [LARGE SCALE GENOMIC DNA]</scope>
    <source>
        <strain evidence="5 6">PAC68</strain>
    </source>
</reference>
<dbReference type="InterPro" id="IPR036849">
    <property type="entry name" value="Enolase-like_C_sf"/>
</dbReference>
<dbReference type="Pfam" id="PF13378">
    <property type="entry name" value="MR_MLE_C"/>
    <property type="match status" value="1"/>
</dbReference>
<dbReference type="InterPro" id="IPR018110">
    <property type="entry name" value="Mandel_Rmase/mucon_lact_enz_CS"/>
</dbReference>
<accession>A0A0R3LC26</accession>
<dbReference type="Gene3D" id="3.20.20.120">
    <property type="entry name" value="Enolase-like C-terminal domain"/>
    <property type="match status" value="1"/>
</dbReference>
<dbReference type="CDD" id="cd03316">
    <property type="entry name" value="MR_like"/>
    <property type="match status" value="1"/>
</dbReference>
<dbReference type="GO" id="GO:0016853">
    <property type="term" value="F:isomerase activity"/>
    <property type="evidence" value="ECO:0007669"/>
    <property type="project" value="InterPro"/>
</dbReference>
<dbReference type="RefSeq" id="WP_057838124.1">
    <property type="nucleotide sequence ID" value="NZ_LLXZ01000157.1"/>
</dbReference>
<organism evidence="5 6">
    <name type="scientific">Bradyrhizobium jicamae</name>
    <dbReference type="NCBI Taxonomy" id="280332"/>
    <lineage>
        <taxon>Bacteria</taxon>
        <taxon>Pseudomonadati</taxon>
        <taxon>Pseudomonadota</taxon>
        <taxon>Alphaproteobacteria</taxon>
        <taxon>Hyphomicrobiales</taxon>
        <taxon>Nitrobacteraceae</taxon>
        <taxon>Bradyrhizobium</taxon>
    </lineage>
</organism>
<dbReference type="Gene3D" id="3.30.390.10">
    <property type="entry name" value="Enolase-like, N-terminal domain"/>
    <property type="match status" value="1"/>
</dbReference>
<comment type="caution">
    <text evidence="5">The sequence shown here is derived from an EMBL/GenBank/DDBJ whole genome shotgun (WGS) entry which is preliminary data.</text>
</comment>
<dbReference type="GO" id="GO:0009063">
    <property type="term" value="P:amino acid catabolic process"/>
    <property type="evidence" value="ECO:0007669"/>
    <property type="project" value="InterPro"/>
</dbReference>
<dbReference type="Pfam" id="PF02746">
    <property type="entry name" value="MR_MLE_N"/>
    <property type="match status" value="1"/>
</dbReference>
<dbReference type="SUPFAM" id="SSF54826">
    <property type="entry name" value="Enolase N-terminal domain-like"/>
    <property type="match status" value="1"/>
</dbReference>
<evidence type="ECO:0000259" key="4">
    <source>
        <dbReference type="SMART" id="SM00922"/>
    </source>
</evidence>
<evidence type="ECO:0000256" key="2">
    <source>
        <dbReference type="ARBA" id="ARBA00022723"/>
    </source>
</evidence>
<proteinExistence type="predicted"/>
<evidence type="ECO:0000256" key="1">
    <source>
        <dbReference type="ARBA" id="ARBA00001946"/>
    </source>
</evidence>
<dbReference type="InterPro" id="IPR013341">
    <property type="entry name" value="Mandelate_racemase_N_dom"/>
</dbReference>
<dbReference type="SUPFAM" id="SSF51604">
    <property type="entry name" value="Enolase C-terminal domain-like"/>
    <property type="match status" value="1"/>
</dbReference>
<dbReference type="SFLD" id="SFLDS00001">
    <property type="entry name" value="Enolase"/>
    <property type="match status" value="1"/>
</dbReference>